<keyword evidence="2" id="KW-1185">Reference proteome</keyword>
<dbReference type="EMBL" id="JANAKD010001438">
    <property type="protein sequence ID" value="KAJ3479470.1"/>
    <property type="molecule type" value="Genomic_DNA"/>
</dbReference>
<gene>
    <name evidence="1" type="ORF">NLG97_g8313</name>
</gene>
<evidence type="ECO:0000313" key="1">
    <source>
        <dbReference type="EMBL" id="KAJ3479470.1"/>
    </source>
</evidence>
<reference evidence="1" key="1">
    <citation type="submission" date="2022-07" db="EMBL/GenBank/DDBJ databases">
        <title>Genome Sequence of Lecanicillium saksenae.</title>
        <authorList>
            <person name="Buettner E."/>
        </authorList>
    </citation>
    <scope>NUCLEOTIDE SEQUENCE</scope>
    <source>
        <strain evidence="1">VT-O1</strain>
    </source>
</reference>
<evidence type="ECO:0000313" key="2">
    <source>
        <dbReference type="Proteomes" id="UP001148737"/>
    </source>
</evidence>
<protein>
    <submittedName>
        <fullName evidence="1">Uncharacterized protein</fullName>
    </submittedName>
</protein>
<dbReference type="Proteomes" id="UP001148737">
    <property type="component" value="Unassembled WGS sequence"/>
</dbReference>
<proteinExistence type="predicted"/>
<sequence>MKHTTAAAKIVFFQPRSAQRLLLYSMGEGLRVRGFRAKVTQNRIKTGETIPRGGDDSRVLIVTGQTHFVNEKTLTEYFGQRFVFQLDEVKELINGGGRAVLEFRFGSYRCQAQMGKISLEKDRPLGFEKAEFGEDPCEVGETYSSHGIAVQRIKGIGI</sequence>
<accession>A0ACC1QN52</accession>
<organism evidence="1 2">
    <name type="scientific">Lecanicillium saksenae</name>
    <dbReference type="NCBI Taxonomy" id="468837"/>
    <lineage>
        <taxon>Eukaryota</taxon>
        <taxon>Fungi</taxon>
        <taxon>Dikarya</taxon>
        <taxon>Ascomycota</taxon>
        <taxon>Pezizomycotina</taxon>
        <taxon>Sordariomycetes</taxon>
        <taxon>Hypocreomycetidae</taxon>
        <taxon>Hypocreales</taxon>
        <taxon>Cordycipitaceae</taxon>
        <taxon>Lecanicillium</taxon>
    </lineage>
</organism>
<comment type="caution">
    <text evidence="1">The sequence shown here is derived from an EMBL/GenBank/DDBJ whole genome shotgun (WGS) entry which is preliminary data.</text>
</comment>
<name>A0ACC1QN52_9HYPO</name>